<evidence type="ECO:0000256" key="1">
    <source>
        <dbReference type="SAM" id="Coils"/>
    </source>
</evidence>
<dbReference type="InterPro" id="IPR011009">
    <property type="entry name" value="Kinase-like_dom_sf"/>
</dbReference>
<dbReference type="GO" id="GO:0004674">
    <property type="term" value="F:protein serine/threonine kinase activity"/>
    <property type="evidence" value="ECO:0007669"/>
    <property type="project" value="UniProtKB-EC"/>
</dbReference>
<feature type="domain" description="Protein kinase" evidence="2">
    <location>
        <begin position="11"/>
        <end position="267"/>
    </location>
</feature>
<feature type="coiled-coil region" evidence="1">
    <location>
        <begin position="278"/>
        <end position="351"/>
    </location>
</feature>
<keyword evidence="3" id="KW-0418">Kinase</keyword>
<dbReference type="Proteomes" id="UP001281761">
    <property type="component" value="Unassembled WGS sequence"/>
</dbReference>
<reference evidence="3 4" key="1">
    <citation type="journal article" date="2022" name="bioRxiv">
        <title>Genomics of Preaxostyla Flagellates Illuminates Evolutionary Transitions and the Path Towards Mitochondrial Loss.</title>
        <authorList>
            <person name="Novak L.V.F."/>
            <person name="Treitli S.C."/>
            <person name="Pyrih J."/>
            <person name="Halakuc P."/>
            <person name="Pipaliya S.V."/>
            <person name="Vacek V."/>
            <person name="Brzon O."/>
            <person name="Soukal P."/>
            <person name="Eme L."/>
            <person name="Dacks J.B."/>
            <person name="Karnkowska A."/>
            <person name="Elias M."/>
            <person name="Hampl V."/>
        </authorList>
    </citation>
    <scope>NUCLEOTIDE SEQUENCE [LARGE SCALE GENOMIC DNA]</scope>
    <source>
        <strain evidence="3">NAU3</strain>
        <tissue evidence="3">Gut</tissue>
    </source>
</reference>
<dbReference type="Gene3D" id="1.10.510.10">
    <property type="entry name" value="Transferase(Phosphotransferase) domain 1"/>
    <property type="match status" value="1"/>
</dbReference>
<dbReference type="PANTHER" id="PTHR24348">
    <property type="entry name" value="SERINE/THREONINE-PROTEIN KINASE UNC-51-RELATED"/>
    <property type="match status" value="1"/>
</dbReference>
<evidence type="ECO:0000259" key="2">
    <source>
        <dbReference type="PROSITE" id="PS50011"/>
    </source>
</evidence>
<accession>A0ABQ9XB34</accession>
<dbReference type="EMBL" id="JARBJD010000189">
    <property type="protein sequence ID" value="KAK2947862.1"/>
    <property type="molecule type" value="Genomic_DNA"/>
</dbReference>
<keyword evidence="1" id="KW-0175">Coiled coil</keyword>
<gene>
    <name evidence="3" type="ORF">BLNAU_17187</name>
</gene>
<keyword evidence="3" id="KW-0808">Transferase</keyword>
<sequence length="1147" mass="130799">MADRIKVPDGYSCVRIISSGGFGTVVELIENATTTHYAGKMVQCLTDKDIERFDREVGRMRRFNHARIIKLKEVVTMDNTKVMVMELGGKSLAEIMKDLTERKVLMAREDVYRVMEDIAPALELMHNHADGKTAHGDVKMENILIDADGHAKLCDFGAAESEDVSSTRSSMTQMYVSPERMDSETGRATCEADVWSLGVVLFWLLFGEPPFKGKTTSQMIRQIASFKVTDIPISCGELERALLMRMMDTCAESRVTCRQLRLSKSFRCIVNTVEGIWKLNEEEQNRRVEAEEAKKKAEEAKIADVRNDQLLVQKQNAGNDLTELNEVRKEKVRTERENIQLIRNLEELRLQLASLPIWVGTESLQTLDKTAHTLTPTTLTQIIVPPKDKPFRTAFTRPIDEGEWELRIRASENNFLNVMLGFVRHPLPEYATQKQCGSWTTGIGGHFNLWNGRMWRSNEEFKPAGTNKTCDEIVQTAAIRVNMRTREARLIIDDEEQPGIFTDIPSPLCLGITTHRRNQSIDLLWLKRLRGNDELERSEKARRVLVDDQNSQKSPNVELPQQLADLPIWIGTESLQTFDRTVHRLKPTTLTQVFVTPTNYPLRPAFTRPIDEGEWELKIRASNIKFFTLGFLQHPLPEDASQRNCGAWKNGIGGDFFLWNGEMWKGGEFKPEGTNKMWKRIGQTAAIRVNMWTREARLFVDDEEQPGIFTDIPSPLCLGISTGFPIAHQSVEVMWLKRRRNDELERVALEERRTQKSPNDELKLQLTDLPIWVGTASLQTLDRTAHTLTPTTLTQIINLENKSDWRTAFTRPIDEGEWEIKIRIVNDDIVNVRPGFVKYPLPDNATQELCGFGQNESGGCFSLRTGKMLKNGAYKPEGTNKTCDRIGQTAAIRVNMRTREARLVVDEEEQPGIFTDIPSPLCLALSTHDQNDPVEVMWLKRLRGNDELERAALERRRTEKLKYDEQKVHLADLPIWAGTESLQTFDRTVHRLKPTTLIQTVKRSYGESGRSAFTFPIGEGEWELKIRSSENTLGDLGFLKHPLPKDATQSSVENWKSGGGFQLYDGSMYQSKKPIEDSNTNKKCVQVGQTAAIRVNMWRREARLVVDDEEQPVIFTDIPSPLCLGINTEFRTANLSVEVLWLKQRRS</sequence>
<protein>
    <submittedName>
        <fullName evidence="3">Carbon catabolite-derepressing protein kinase</fullName>
        <ecNumber evidence="3">2.7.11.1</ecNumber>
    </submittedName>
</protein>
<dbReference type="PROSITE" id="PS50011">
    <property type="entry name" value="PROTEIN_KINASE_DOM"/>
    <property type="match status" value="1"/>
</dbReference>
<dbReference type="InterPro" id="IPR045269">
    <property type="entry name" value="Atg1-like"/>
</dbReference>
<organism evidence="3 4">
    <name type="scientific">Blattamonas nauphoetae</name>
    <dbReference type="NCBI Taxonomy" id="2049346"/>
    <lineage>
        <taxon>Eukaryota</taxon>
        <taxon>Metamonada</taxon>
        <taxon>Preaxostyla</taxon>
        <taxon>Oxymonadida</taxon>
        <taxon>Blattamonas</taxon>
    </lineage>
</organism>
<proteinExistence type="predicted"/>
<keyword evidence="4" id="KW-1185">Reference proteome</keyword>
<dbReference type="SUPFAM" id="SSF56112">
    <property type="entry name" value="Protein kinase-like (PK-like)"/>
    <property type="match status" value="1"/>
</dbReference>
<name>A0ABQ9XB34_9EUKA</name>
<comment type="caution">
    <text evidence="3">The sequence shown here is derived from an EMBL/GenBank/DDBJ whole genome shotgun (WGS) entry which is preliminary data.</text>
</comment>
<dbReference type="CDD" id="cd14014">
    <property type="entry name" value="STKc_PknB_like"/>
    <property type="match status" value="1"/>
</dbReference>
<dbReference type="Pfam" id="PF00069">
    <property type="entry name" value="Pkinase"/>
    <property type="match status" value="1"/>
</dbReference>
<dbReference type="EC" id="2.7.11.1" evidence="3"/>
<dbReference type="InterPro" id="IPR000719">
    <property type="entry name" value="Prot_kinase_dom"/>
</dbReference>
<evidence type="ECO:0000313" key="4">
    <source>
        <dbReference type="Proteomes" id="UP001281761"/>
    </source>
</evidence>
<dbReference type="SMART" id="SM00220">
    <property type="entry name" value="S_TKc"/>
    <property type="match status" value="1"/>
</dbReference>
<evidence type="ECO:0000313" key="3">
    <source>
        <dbReference type="EMBL" id="KAK2947862.1"/>
    </source>
</evidence>